<reference evidence="7" key="1">
    <citation type="submission" date="2020-12" db="EMBL/GenBank/DDBJ databases">
        <title>Methylobrevis albus sp. nov., isolated from fresh water lack sediment.</title>
        <authorList>
            <person name="Zou Q."/>
        </authorList>
    </citation>
    <scope>NUCLEOTIDE SEQUENCE</scope>
    <source>
        <strain evidence="7">L22</strain>
    </source>
</reference>
<feature type="active site" description="Charge relay system" evidence="5">
    <location>
        <position position="197"/>
    </location>
</feature>
<protein>
    <submittedName>
        <fullName evidence="7">S8 family serine peptidase</fullName>
    </submittedName>
</protein>
<dbReference type="Gene3D" id="3.40.50.200">
    <property type="entry name" value="Peptidase S8/S53 domain"/>
    <property type="match status" value="1"/>
</dbReference>
<dbReference type="PANTHER" id="PTHR43806:SF11">
    <property type="entry name" value="CEREVISIN-RELATED"/>
    <property type="match status" value="1"/>
</dbReference>
<dbReference type="PANTHER" id="PTHR43806">
    <property type="entry name" value="PEPTIDASE S8"/>
    <property type="match status" value="1"/>
</dbReference>
<evidence type="ECO:0000313" key="8">
    <source>
        <dbReference type="Proteomes" id="UP000631694"/>
    </source>
</evidence>
<evidence type="ECO:0000256" key="5">
    <source>
        <dbReference type="PROSITE-ProRule" id="PRU01240"/>
    </source>
</evidence>
<accession>A0A931MY02</accession>
<dbReference type="EMBL" id="JADZLT010000049">
    <property type="protein sequence ID" value="MBH0237862.1"/>
    <property type="molecule type" value="Genomic_DNA"/>
</dbReference>
<evidence type="ECO:0000256" key="1">
    <source>
        <dbReference type="ARBA" id="ARBA00011073"/>
    </source>
</evidence>
<evidence type="ECO:0000256" key="4">
    <source>
        <dbReference type="ARBA" id="ARBA00022825"/>
    </source>
</evidence>
<dbReference type="PROSITE" id="PS00138">
    <property type="entry name" value="SUBTILASE_SER"/>
    <property type="match status" value="1"/>
</dbReference>
<keyword evidence="8" id="KW-1185">Reference proteome</keyword>
<evidence type="ECO:0000256" key="2">
    <source>
        <dbReference type="ARBA" id="ARBA00022670"/>
    </source>
</evidence>
<dbReference type="InterPro" id="IPR000209">
    <property type="entry name" value="Peptidase_S8/S53_dom"/>
</dbReference>
<keyword evidence="3 5" id="KW-0378">Hydrolase</keyword>
<dbReference type="InterPro" id="IPR015500">
    <property type="entry name" value="Peptidase_S8_subtilisin-rel"/>
</dbReference>
<dbReference type="InterPro" id="IPR036852">
    <property type="entry name" value="Peptidase_S8/S53_dom_sf"/>
</dbReference>
<dbReference type="InterPro" id="IPR023828">
    <property type="entry name" value="Peptidase_S8_Ser-AS"/>
</dbReference>
<dbReference type="AlphaFoldDB" id="A0A931MY02"/>
<dbReference type="SUPFAM" id="SSF52743">
    <property type="entry name" value="Subtilisin-like"/>
    <property type="match status" value="1"/>
</dbReference>
<dbReference type="PRINTS" id="PR00723">
    <property type="entry name" value="SUBTILISIN"/>
</dbReference>
<evidence type="ECO:0000259" key="6">
    <source>
        <dbReference type="Pfam" id="PF00082"/>
    </source>
</evidence>
<dbReference type="InterPro" id="IPR050131">
    <property type="entry name" value="Peptidase_S8_subtilisin-like"/>
</dbReference>
<feature type="active site" description="Charge relay system" evidence="5">
    <location>
        <position position="147"/>
    </location>
</feature>
<feature type="active site" description="Charge relay system" evidence="5">
    <location>
        <position position="372"/>
    </location>
</feature>
<evidence type="ECO:0000256" key="3">
    <source>
        <dbReference type="ARBA" id="ARBA00022801"/>
    </source>
</evidence>
<dbReference type="GO" id="GO:0006508">
    <property type="term" value="P:proteolysis"/>
    <property type="evidence" value="ECO:0007669"/>
    <property type="project" value="UniProtKB-KW"/>
</dbReference>
<evidence type="ECO:0000313" key="7">
    <source>
        <dbReference type="EMBL" id="MBH0237862.1"/>
    </source>
</evidence>
<proteinExistence type="inferred from homology"/>
<comment type="caution">
    <text evidence="7">The sequence shown here is derived from an EMBL/GenBank/DDBJ whole genome shotgun (WGS) entry which is preliminary data.</text>
</comment>
<keyword evidence="4 5" id="KW-0720">Serine protease</keyword>
<organism evidence="7 8">
    <name type="scientific">Methylobrevis albus</name>
    <dbReference type="NCBI Taxonomy" id="2793297"/>
    <lineage>
        <taxon>Bacteria</taxon>
        <taxon>Pseudomonadati</taxon>
        <taxon>Pseudomonadota</taxon>
        <taxon>Alphaproteobacteria</taxon>
        <taxon>Hyphomicrobiales</taxon>
        <taxon>Pleomorphomonadaceae</taxon>
        <taxon>Methylobrevis</taxon>
    </lineage>
</organism>
<comment type="similarity">
    <text evidence="1 5">Belongs to the peptidase S8 family.</text>
</comment>
<feature type="domain" description="Peptidase S8/S53" evidence="6">
    <location>
        <begin position="138"/>
        <end position="405"/>
    </location>
</feature>
<keyword evidence="2 5" id="KW-0645">Protease</keyword>
<dbReference type="PROSITE" id="PS51892">
    <property type="entry name" value="SUBTILASE"/>
    <property type="match status" value="1"/>
</dbReference>
<dbReference type="Pfam" id="PF00082">
    <property type="entry name" value="Peptidase_S8"/>
    <property type="match status" value="1"/>
</dbReference>
<gene>
    <name evidence="7" type="ORF">I5731_08520</name>
</gene>
<dbReference type="Gene3D" id="2.60.120.380">
    <property type="match status" value="2"/>
</dbReference>
<sequence>MPAFAADKPGTLPDKIVVNKNFVELLNGTEAVPVVVTINTLRRASARDLLEPASRAAVKAGIAADLDAAVAGLVPGRNVLKLTTSPRFATRLTPAEIKALAASPTVASIEYDIQVEKHLDQAIPIVQANTVHSAGGNGRGLSVAIIDDGAQRSHPFLGNRHIAAAEACFIAGSSACPNGTGSQIGAGASEAAPGQSHGTHVAGITVGRRSGAAGPRTGVAFASRYIPINVFGPFGSTGFSNLDRAFEHVEDLVLEGNNRYKIAAVNMSIGGNRFRTECDSALPNTKAVLERLRALGIPVAISAGNNSWDDDMGAPGCISTAVSVASVGKTSARASYSNINRTTDLFSVGGEFGDCVVSSVQTNAFDAFCGTSMSSPMVAGQFAVLKQLFPNATPAQMLAALQRTGQAITTPVHTKPLTKLERARQFLLNPTPPTNDAFAKAVNLPLNGYLAGNNTYATRQTGERRHVTATDGQTIWYKIRVPTGGSVTIDTLGSDFDTVLAVYSETSLAALSTPVAANNDVGGAQKASTVSFNADRNRLYYVAVGGAAPGEEGHVVISTAVQPLPPTNDAFASSRAVSSPPVGGAVALRSSNLLATTEAGEPIQGFESATVWYRFRTSAAGRWIVETAQSDFDTTLAVYDGTTLQNLNLVLYNDDRSATDRTSRVVFTGVANKVYFVQVGGYNNAQGNIRLRIAAPRPAPGAAVEEVSLIEMK</sequence>
<dbReference type="Proteomes" id="UP000631694">
    <property type="component" value="Unassembled WGS sequence"/>
</dbReference>
<name>A0A931MY02_9HYPH</name>
<dbReference type="GO" id="GO:0004252">
    <property type="term" value="F:serine-type endopeptidase activity"/>
    <property type="evidence" value="ECO:0007669"/>
    <property type="project" value="UniProtKB-UniRule"/>
</dbReference>
<dbReference type="CDD" id="cd00306">
    <property type="entry name" value="Peptidases_S8_S53"/>
    <property type="match status" value="1"/>
</dbReference>